<dbReference type="AlphaFoldDB" id="A0A0F7ZZH2"/>
<sequence>MADAMMDNYRRLPPVARTLATATFLLSVGVYTKLLPGGWFVFHHRFLWKFPPQIWRFFTAFMITGPELSLLFDTYFFYSYLSQLEVGNPRFSRKEDLAWYLTFVSGAILIINYLSGIGFVTFLPALYLAMCYTVTQDQRGMKVNYMFINIPAPLMPYAMIAFNLFFPNGVYSMLRQLEGLIAAHLFDFLSRTWPEYGGGRNLIPTPAFMTSVLRVADTARTNAAAVAGIRTADQASGQSTGVSGGPLPDSWRTRGPGRRLG</sequence>
<dbReference type="SUPFAM" id="SSF144091">
    <property type="entry name" value="Rhomboid-like"/>
    <property type="match status" value="1"/>
</dbReference>
<feature type="transmembrane region" description="Helical" evidence="7">
    <location>
        <begin position="54"/>
        <end position="78"/>
    </location>
</feature>
<evidence type="ECO:0000256" key="8">
    <source>
        <dbReference type="SAM" id="MobiDB-lite"/>
    </source>
</evidence>
<protein>
    <recommendedName>
        <fullName evidence="7">Derlin</fullName>
    </recommendedName>
</protein>
<dbReference type="InterPro" id="IPR035952">
    <property type="entry name" value="Rhomboid-like_sf"/>
</dbReference>
<dbReference type="PANTHER" id="PTHR11009">
    <property type="entry name" value="DER1-LIKE PROTEIN, DERLIN"/>
    <property type="match status" value="1"/>
</dbReference>
<organism evidence="9 10">
    <name type="scientific">Hirsutella minnesotensis 3608</name>
    <dbReference type="NCBI Taxonomy" id="1043627"/>
    <lineage>
        <taxon>Eukaryota</taxon>
        <taxon>Fungi</taxon>
        <taxon>Dikarya</taxon>
        <taxon>Ascomycota</taxon>
        <taxon>Pezizomycotina</taxon>
        <taxon>Sordariomycetes</taxon>
        <taxon>Hypocreomycetidae</taxon>
        <taxon>Hypocreales</taxon>
        <taxon>Ophiocordycipitaceae</taxon>
        <taxon>Hirsutella</taxon>
    </lineage>
</organism>
<feature type="transmembrane region" description="Helical" evidence="7">
    <location>
        <begin position="98"/>
        <end position="131"/>
    </location>
</feature>
<comment type="similarity">
    <text evidence="2 7">Belongs to the derlin family.</text>
</comment>
<name>A0A0F7ZZH2_9HYPO</name>
<dbReference type="Gene3D" id="1.20.1540.10">
    <property type="entry name" value="Rhomboid-like"/>
    <property type="match status" value="1"/>
</dbReference>
<evidence type="ECO:0000256" key="3">
    <source>
        <dbReference type="ARBA" id="ARBA00022692"/>
    </source>
</evidence>
<comment type="function">
    <text evidence="7">May be involved in the degradation of misfolded endoplasmic reticulum (ER) luminal proteins.</text>
</comment>
<dbReference type="Proteomes" id="UP000054481">
    <property type="component" value="Unassembled WGS sequence"/>
</dbReference>
<feature type="transmembrane region" description="Helical" evidence="7">
    <location>
        <begin position="20"/>
        <end position="42"/>
    </location>
</feature>
<comment type="subcellular location">
    <subcellularLocation>
        <location evidence="1 7">Endoplasmic reticulum membrane</location>
        <topology evidence="1 7">Multi-pass membrane protein</topology>
    </subcellularLocation>
</comment>
<dbReference type="GO" id="GO:0006950">
    <property type="term" value="P:response to stress"/>
    <property type="evidence" value="ECO:0007669"/>
    <property type="project" value="UniProtKB-ARBA"/>
</dbReference>
<evidence type="ECO:0000256" key="6">
    <source>
        <dbReference type="ARBA" id="ARBA00023136"/>
    </source>
</evidence>
<feature type="transmembrane region" description="Helical" evidence="7">
    <location>
        <begin position="143"/>
        <end position="166"/>
    </location>
</feature>
<accession>A0A0F7ZZH2</accession>
<evidence type="ECO:0000256" key="7">
    <source>
        <dbReference type="RuleBase" id="RU363059"/>
    </source>
</evidence>
<proteinExistence type="inferred from homology"/>
<gene>
    <name evidence="9" type="ORF">HIM_06448</name>
</gene>
<keyword evidence="5 7" id="KW-1133">Transmembrane helix</keyword>
<evidence type="ECO:0000256" key="4">
    <source>
        <dbReference type="ARBA" id="ARBA00022824"/>
    </source>
</evidence>
<dbReference type="OrthoDB" id="19102at2759"/>
<feature type="region of interest" description="Disordered" evidence="8">
    <location>
        <begin position="235"/>
        <end position="261"/>
    </location>
</feature>
<dbReference type="GO" id="GO:0005789">
    <property type="term" value="C:endoplasmic reticulum membrane"/>
    <property type="evidence" value="ECO:0007669"/>
    <property type="project" value="UniProtKB-SubCell"/>
</dbReference>
<keyword evidence="4 7" id="KW-0256">Endoplasmic reticulum</keyword>
<dbReference type="EMBL" id="KQ030528">
    <property type="protein sequence ID" value="KJZ74217.1"/>
    <property type="molecule type" value="Genomic_DNA"/>
</dbReference>
<evidence type="ECO:0000256" key="2">
    <source>
        <dbReference type="ARBA" id="ARBA00008917"/>
    </source>
</evidence>
<keyword evidence="10" id="KW-1185">Reference proteome</keyword>
<evidence type="ECO:0000313" key="10">
    <source>
        <dbReference type="Proteomes" id="UP000054481"/>
    </source>
</evidence>
<evidence type="ECO:0000256" key="1">
    <source>
        <dbReference type="ARBA" id="ARBA00004477"/>
    </source>
</evidence>
<dbReference type="InterPro" id="IPR007599">
    <property type="entry name" value="DER1"/>
</dbReference>
<evidence type="ECO:0000256" key="5">
    <source>
        <dbReference type="ARBA" id="ARBA00022989"/>
    </source>
</evidence>
<reference evidence="9 10" key="1">
    <citation type="journal article" date="2014" name="Genome Biol. Evol.">
        <title>Comparative genomics and transcriptomics analyses reveal divergent lifestyle features of nematode endoparasitic fungus Hirsutella minnesotensis.</title>
        <authorList>
            <person name="Lai Y."/>
            <person name="Liu K."/>
            <person name="Zhang X."/>
            <person name="Zhang X."/>
            <person name="Li K."/>
            <person name="Wang N."/>
            <person name="Shu C."/>
            <person name="Wu Y."/>
            <person name="Wang C."/>
            <person name="Bushley K.E."/>
            <person name="Xiang M."/>
            <person name="Liu X."/>
        </authorList>
    </citation>
    <scope>NUCLEOTIDE SEQUENCE [LARGE SCALE GENOMIC DNA]</scope>
    <source>
        <strain evidence="9 10">3608</strain>
    </source>
</reference>
<evidence type="ECO:0000313" key="9">
    <source>
        <dbReference type="EMBL" id="KJZ74217.1"/>
    </source>
</evidence>
<dbReference type="Pfam" id="PF04511">
    <property type="entry name" value="DER1"/>
    <property type="match status" value="1"/>
</dbReference>
<keyword evidence="3 7" id="KW-0812">Transmembrane</keyword>
<keyword evidence="6 7" id="KW-0472">Membrane</keyword>